<keyword evidence="3" id="KW-1185">Reference proteome</keyword>
<protein>
    <submittedName>
        <fullName evidence="2">Gliding motility-associated C-terminal domain-containing protein</fullName>
    </submittedName>
</protein>
<evidence type="ECO:0000313" key="3">
    <source>
        <dbReference type="Proteomes" id="UP000199021"/>
    </source>
</evidence>
<dbReference type="InterPro" id="IPR026341">
    <property type="entry name" value="T9SS_type_B"/>
</dbReference>
<proteinExistence type="predicted"/>
<dbReference type="EMBL" id="FOFB01000017">
    <property type="protein sequence ID" value="SEQ86178.1"/>
    <property type="molecule type" value="Genomic_DNA"/>
</dbReference>
<evidence type="ECO:0000256" key="1">
    <source>
        <dbReference type="SAM" id="SignalP"/>
    </source>
</evidence>
<feature type="chain" id="PRO_5011743718" evidence="1">
    <location>
        <begin position="19"/>
        <end position="534"/>
    </location>
</feature>
<dbReference type="Proteomes" id="UP000199021">
    <property type="component" value="Unassembled WGS sequence"/>
</dbReference>
<dbReference type="STRING" id="478744.SAMN05444359_11768"/>
<name>A0A1H9JHC9_9BACT</name>
<dbReference type="InParanoid" id="A0A1H9JHC9"/>
<organism evidence="2 3">
    <name type="scientific">Neolewinella agarilytica</name>
    <dbReference type="NCBI Taxonomy" id="478744"/>
    <lineage>
        <taxon>Bacteria</taxon>
        <taxon>Pseudomonadati</taxon>
        <taxon>Bacteroidota</taxon>
        <taxon>Saprospiria</taxon>
        <taxon>Saprospirales</taxon>
        <taxon>Lewinellaceae</taxon>
        <taxon>Neolewinella</taxon>
    </lineage>
</organism>
<sequence length="534" mass="57823">MHWLSLWICCLLSFGLTAQDFSATTIVCQEGPFTLTSPLTDGQTYVYQWERSFDGGSSWSSTGSDSPGLLINNPTPGIRYRMLYAADATCLADAACRQMTAATELSVQIPMFSQGLTRCQGDTVVVGNERLFTGGNHRTVIRTPDGCDSIVETFLQLLPAYDDLFFVDLCPGENFRGRMITSDTLITETFTASSGCDSIARYEINVAFSGVEEIEGPDRICEGETPDLRISGQFSRYAWSTGDDGLSATTNGAGIYGLTLTDFSGCQLELSHELNVTTLVVDSLITTSPACPGGSSGALRLSVSGDTDLMYSRNGGDDFQLDPNFTGLSAGDYDIVVESSDGCQTTATTTIVDAPAINLTTGLPEEMTIERGDSLAFLLETDFTVDRWEWNGSRFLSCNDCPAPVAFPLIDTEFRVSAIAPGGCSVTDTVLVRVKDSRRMYAPTAFSPNGDDQNDFWRIFPGPRAEAVSALTIADRWGGIRFQQAEAELPPAEARWDGTDQGQPMPPGVYVYSAIVHFSDGKQLPIRGQITLMR</sequence>
<reference evidence="3" key="1">
    <citation type="submission" date="2016-10" db="EMBL/GenBank/DDBJ databases">
        <authorList>
            <person name="Varghese N."/>
            <person name="Submissions S."/>
        </authorList>
    </citation>
    <scope>NUCLEOTIDE SEQUENCE [LARGE SCALE GENOMIC DNA]</scope>
    <source>
        <strain evidence="3">DSM 24740</strain>
    </source>
</reference>
<gene>
    <name evidence="2" type="ORF">SAMN05444359_11768</name>
</gene>
<dbReference type="RefSeq" id="WP_090170095.1">
    <property type="nucleotide sequence ID" value="NZ_FOFB01000017.1"/>
</dbReference>
<accession>A0A1H9JHC9</accession>
<dbReference type="AlphaFoldDB" id="A0A1H9JHC9"/>
<dbReference type="NCBIfam" id="TIGR04131">
    <property type="entry name" value="Bac_Flav_CTERM"/>
    <property type="match status" value="1"/>
</dbReference>
<keyword evidence="1" id="KW-0732">Signal</keyword>
<dbReference type="Pfam" id="PF13585">
    <property type="entry name" value="CHU_C"/>
    <property type="match status" value="1"/>
</dbReference>
<evidence type="ECO:0000313" key="2">
    <source>
        <dbReference type="EMBL" id="SEQ86178.1"/>
    </source>
</evidence>
<dbReference type="OrthoDB" id="601690at2"/>
<feature type="signal peptide" evidence="1">
    <location>
        <begin position="1"/>
        <end position="18"/>
    </location>
</feature>